<dbReference type="GO" id="GO:0016491">
    <property type="term" value="F:oxidoreductase activity"/>
    <property type="evidence" value="ECO:0007669"/>
    <property type="project" value="UniProtKB-KW"/>
</dbReference>
<organism evidence="3 4">
    <name type="scientific">Colletotrichum chlorophyti</name>
    <dbReference type="NCBI Taxonomy" id="708187"/>
    <lineage>
        <taxon>Eukaryota</taxon>
        <taxon>Fungi</taxon>
        <taxon>Dikarya</taxon>
        <taxon>Ascomycota</taxon>
        <taxon>Pezizomycotina</taxon>
        <taxon>Sordariomycetes</taxon>
        <taxon>Hypocreomycetidae</taxon>
        <taxon>Glomerellales</taxon>
        <taxon>Glomerellaceae</taxon>
        <taxon>Colletotrichum</taxon>
    </lineage>
</organism>
<dbReference type="Proteomes" id="UP000186583">
    <property type="component" value="Unassembled WGS sequence"/>
</dbReference>
<evidence type="ECO:0000313" key="4">
    <source>
        <dbReference type="Proteomes" id="UP000186583"/>
    </source>
</evidence>
<dbReference type="Gene3D" id="3.60.130.10">
    <property type="entry name" value="Clavaminate synthase-like"/>
    <property type="match status" value="1"/>
</dbReference>
<dbReference type="InterPro" id="IPR003819">
    <property type="entry name" value="TauD/TfdA-like"/>
</dbReference>
<feature type="domain" description="TauD/TfdA-like" evidence="2">
    <location>
        <begin position="48"/>
        <end position="148"/>
    </location>
</feature>
<evidence type="ECO:0000259" key="2">
    <source>
        <dbReference type="Pfam" id="PF02668"/>
    </source>
</evidence>
<proteinExistence type="predicted"/>
<dbReference type="InterPro" id="IPR050411">
    <property type="entry name" value="AlphaKG_dependent_hydroxylases"/>
</dbReference>
<dbReference type="AlphaFoldDB" id="A0A1Q8S718"/>
<dbReference type="PANTHER" id="PTHR10696:SF21">
    <property type="entry name" value="TAUD_TFDA-LIKE DOMAIN-CONTAINING PROTEIN"/>
    <property type="match status" value="1"/>
</dbReference>
<evidence type="ECO:0000256" key="1">
    <source>
        <dbReference type="ARBA" id="ARBA00023002"/>
    </source>
</evidence>
<gene>
    <name evidence="3" type="ORF">CCHL11_02202</name>
</gene>
<dbReference type="OrthoDB" id="408743at2759"/>
<name>A0A1Q8S718_9PEZI</name>
<sequence>MGSITEKLRPAPYEPAVKLPAPCPENTEFPLSLSAAEPDTHIADQVAQIQSLSSSGELHSVLDKHGAVYFQKLGLRNAEEFSQFAHAFGWTAHEDIGNPVRRTVHAENVATANEGPNTQPVYPHNEFGLSPHYPAYVLFYCASPPETGEFHGAVYKDIPDNDILKGVKYQLFYPNGPRDQQSSAGTTVLQAYGRTLIDTDDTETPRSKIEAEVKRLPTAQWVWENKSDNNPLGDLRVWQHLPVASILSGTTLARETLRSSTTPICLRWHITRLTPNICPNNRTVSRFLNAVDSGTLDPPHLNKDAKYQPPAFYGGGSLIPRKYFESAVEIIK</sequence>
<dbReference type="Pfam" id="PF02668">
    <property type="entry name" value="TauD"/>
    <property type="match status" value="1"/>
</dbReference>
<protein>
    <submittedName>
        <fullName evidence="3">Clavaminate synthase-like protein 2</fullName>
    </submittedName>
</protein>
<dbReference type="EMBL" id="MPGH01000011">
    <property type="protein sequence ID" value="OLN97161.1"/>
    <property type="molecule type" value="Genomic_DNA"/>
</dbReference>
<evidence type="ECO:0000313" key="3">
    <source>
        <dbReference type="EMBL" id="OLN97161.1"/>
    </source>
</evidence>
<accession>A0A1Q8S718</accession>
<dbReference type="PANTHER" id="PTHR10696">
    <property type="entry name" value="GAMMA-BUTYROBETAINE HYDROXYLASE-RELATED"/>
    <property type="match status" value="1"/>
</dbReference>
<dbReference type="STRING" id="708187.A0A1Q8S718"/>
<reference evidence="3 4" key="1">
    <citation type="submission" date="2016-11" db="EMBL/GenBank/DDBJ databases">
        <title>Draft Genome Assembly of Colletotrichum chlorophyti a pathogen of herbaceous plants.</title>
        <authorList>
            <person name="Gan P."/>
            <person name="Narusaka M."/>
            <person name="Tsushima A."/>
            <person name="Narusaka Y."/>
            <person name="Takano Y."/>
            <person name="Shirasu K."/>
        </authorList>
    </citation>
    <scope>NUCLEOTIDE SEQUENCE [LARGE SCALE GENOMIC DNA]</scope>
    <source>
        <strain evidence="3 4">NTL11</strain>
    </source>
</reference>
<keyword evidence="4" id="KW-1185">Reference proteome</keyword>
<dbReference type="SUPFAM" id="SSF51197">
    <property type="entry name" value="Clavaminate synthase-like"/>
    <property type="match status" value="1"/>
</dbReference>
<comment type="caution">
    <text evidence="3">The sequence shown here is derived from an EMBL/GenBank/DDBJ whole genome shotgun (WGS) entry which is preliminary data.</text>
</comment>
<dbReference type="InterPro" id="IPR042098">
    <property type="entry name" value="TauD-like_sf"/>
</dbReference>
<keyword evidence="1" id="KW-0560">Oxidoreductase</keyword>